<evidence type="ECO:0000256" key="2">
    <source>
        <dbReference type="ARBA" id="ARBA00013194"/>
    </source>
</evidence>
<organism evidence="9 10">
    <name type="scientific">Vitrella brassicaformis (strain CCMP3155)</name>
    <dbReference type="NCBI Taxonomy" id="1169540"/>
    <lineage>
        <taxon>Eukaryota</taxon>
        <taxon>Sar</taxon>
        <taxon>Alveolata</taxon>
        <taxon>Colpodellida</taxon>
        <taxon>Vitrellaceae</taxon>
        <taxon>Vitrella</taxon>
    </lineage>
</organism>
<evidence type="ECO:0000256" key="6">
    <source>
        <dbReference type="SAM" id="MobiDB-lite"/>
    </source>
</evidence>
<dbReference type="Gene3D" id="2.30.42.10">
    <property type="match status" value="1"/>
</dbReference>
<evidence type="ECO:0000256" key="4">
    <source>
        <dbReference type="ARBA" id="ARBA00023235"/>
    </source>
</evidence>
<evidence type="ECO:0000256" key="3">
    <source>
        <dbReference type="ARBA" id="ARBA00023110"/>
    </source>
</evidence>
<dbReference type="InterPro" id="IPR036034">
    <property type="entry name" value="PDZ_sf"/>
</dbReference>
<dbReference type="InParanoid" id="A0A0G4FDM8"/>
<dbReference type="Pfam" id="PF00254">
    <property type="entry name" value="FKBP_C"/>
    <property type="match status" value="1"/>
</dbReference>
<name>A0A0G4FDM8_VITBC</name>
<keyword evidence="3 5" id="KW-0697">Rotamase</keyword>
<feature type="domain" description="PPIase FKBP-type" evidence="7">
    <location>
        <begin position="273"/>
        <end position="374"/>
    </location>
</feature>
<dbReference type="SUPFAM" id="SSF50156">
    <property type="entry name" value="PDZ domain-like"/>
    <property type="match status" value="1"/>
</dbReference>
<dbReference type="Gene3D" id="3.10.50.40">
    <property type="match status" value="1"/>
</dbReference>
<dbReference type="AlphaFoldDB" id="A0A0G4FDM8"/>
<dbReference type="SUPFAM" id="SSF54534">
    <property type="entry name" value="FKBP-like"/>
    <property type="match status" value="1"/>
</dbReference>
<comment type="catalytic activity">
    <reaction evidence="1 5">
        <text>[protein]-peptidylproline (omega=180) = [protein]-peptidylproline (omega=0)</text>
        <dbReference type="Rhea" id="RHEA:16237"/>
        <dbReference type="Rhea" id="RHEA-COMP:10747"/>
        <dbReference type="Rhea" id="RHEA-COMP:10748"/>
        <dbReference type="ChEBI" id="CHEBI:83833"/>
        <dbReference type="ChEBI" id="CHEBI:83834"/>
        <dbReference type="EC" id="5.2.1.8"/>
    </reaction>
</comment>
<dbReference type="CDD" id="cd00136">
    <property type="entry name" value="PDZ_canonical"/>
    <property type="match status" value="1"/>
</dbReference>
<dbReference type="EMBL" id="CDMY01000408">
    <property type="protein sequence ID" value="CEM11063.1"/>
    <property type="molecule type" value="Genomic_DNA"/>
</dbReference>
<dbReference type="OrthoDB" id="1902587at2759"/>
<feature type="domain" description="PDZ" evidence="8">
    <location>
        <begin position="141"/>
        <end position="207"/>
    </location>
</feature>
<keyword evidence="4 5" id="KW-0413">Isomerase</keyword>
<dbReference type="InterPro" id="IPR001179">
    <property type="entry name" value="PPIase_FKBP_dom"/>
</dbReference>
<dbReference type="PROSITE" id="PS50059">
    <property type="entry name" value="FKBP_PPIASE"/>
    <property type="match status" value="1"/>
</dbReference>
<gene>
    <name evidence="9" type="ORF">Vbra_9016</name>
</gene>
<keyword evidence="10" id="KW-1185">Reference proteome</keyword>
<evidence type="ECO:0000256" key="5">
    <source>
        <dbReference type="PROSITE-ProRule" id="PRU00277"/>
    </source>
</evidence>
<dbReference type="SMART" id="SM00228">
    <property type="entry name" value="PDZ"/>
    <property type="match status" value="1"/>
</dbReference>
<evidence type="ECO:0000259" key="7">
    <source>
        <dbReference type="PROSITE" id="PS50059"/>
    </source>
</evidence>
<dbReference type="PANTHER" id="PTHR45779:SF7">
    <property type="entry name" value="PEPTIDYLPROLYL ISOMERASE"/>
    <property type="match status" value="1"/>
</dbReference>
<reference evidence="9 10" key="1">
    <citation type="submission" date="2014-11" db="EMBL/GenBank/DDBJ databases">
        <authorList>
            <person name="Zhu J."/>
            <person name="Qi W."/>
            <person name="Song R."/>
        </authorList>
    </citation>
    <scope>NUCLEOTIDE SEQUENCE [LARGE SCALE GENOMIC DNA]</scope>
</reference>
<evidence type="ECO:0000313" key="9">
    <source>
        <dbReference type="EMBL" id="CEM11063.1"/>
    </source>
</evidence>
<dbReference type="InterPro" id="IPR044609">
    <property type="entry name" value="FKBP2/11"/>
</dbReference>
<evidence type="ECO:0000259" key="8">
    <source>
        <dbReference type="PROSITE" id="PS50106"/>
    </source>
</evidence>
<dbReference type="EC" id="5.2.1.8" evidence="2 5"/>
<dbReference type="InterPro" id="IPR046357">
    <property type="entry name" value="PPIase_dom_sf"/>
</dbReference>
<feature type="region of interest" description="Disordered" evidence="6">
    <location>
        <begin position="120"/>
        <end position="139"/>
    </location>
</feature>
<dbReference type="VEuPathDB" id="CryptoDB:Vbra_9016"/>
<evidence type="ECO:0000256" key="1">
    <source>
        <dbReference type="ARBA" id="ARBA00000971"/>
    </source>
</evidence>
<dbReference type="PANTHER" id="PTHR45779">
    <property type="entry name" value="PEPTIDYLPROLYL ISOMERASE"/>
    <property type="match status" value="1"/>
</dbReference>
<accession>A0A0G4FDM8</accession>
<dbReference type="PROSITE" id="PS50106">
    <property type="entry name" value="PDZ"/>
    <property type="match status" value="1"/>
</dbReference>
<dbReference type="GO" id="GO:0005783">
    <property type="term" value="C:endoplasmic reticulum"/>
    <property type="evidence" value="ECO:0007669"/>
    <property type="project" value="TreeGrafter"/>
</dbReference>
<proteinExistence type="predicted"/>
<feature type="region of interest" description="Disordered" evidence="6">
    <location>
        <begin position="76"/>
        <end position="99"/>
    </location>
</feature>
<dbReference type="STRING" id="1169540.A0A0G4FDM8"/>
<dbReference type="Proteomes" id="UP000041254">
    <property type="component" value="Unassembled WGS sequence"/>
</dbReference>
<dbReference type="Pfam" id="PF00595">
    <property type="entry name" value="PDZ"/>
    <property type="match status" value="1"/>
</dbReference>
<dbReference type="InterPro" id="IPR001478">
    <property type="entry name" value="PDZ"/>
</dbReference>
<sequence>MSRFSAVSTFTKICLFISFSEGRNGSAGVLLRRSGPVHDDMAAFIPAERSLLPSLLCRRPAVQRRGRRQVVVGCEAARGDRGHPSGQQQHDSHEDLSRRQHQRLIAGALSATLLPLSASPAPCAARDSNAPPSPSRPPFTRIEIEAPSAGPLGIELEETAEGIKVKQLVAGSEAANNPDIRPGLLLESVNGQSVQGLRLSDVKSLIRMRREMGEKEGEGTLRLAFRGEGGGRGERDAVSQGVADTIDKAKREGQVIIDRRKIPEVCSLKAKRGDLLELRYVGRLEDGKLIDSSRLDGRSVPGKGAGSSIYLLLGDKPPRKLIRKFQSGLYSMCEGEKRRITIPPSAAFGSEGLPEKAIPPDATLIYDVELVKITPMAGVT</sequence>
<protein>
    <recommendedName>
        <fullName evidence="2 5">peptidylprolyl isomerase</fullName>
        <ecNumber evidence="2 5">5.2.1.8</ecNumber>
    </recommendedName>
</protein>
<evidence type="ECO:0000313" key="10">
    <source>
        <dbReference type="Proteomes" id="UP000041254"/>
    </source>
</evidence>
<dbReference type="GO" id="GO:0003755">
    <property type="term" value="F:peptidyl-prolyl cis-trans isomerase activity"/>
    <property type="evidence" value="ECO:0007669"/>
    <property type="project" value="UniProtKB-KW"/>
</dbReference>